<dbReference type="SUPFAM" id="SSF54928">
    <property type="entry name" value="RNA-binding domain, RBD"/>
    <property type="match status" value="1"/>
</dbReference>
<accession>A0A172WZE9</accession>
<evidence type="ECO:0000313" key="2">
    <source>
        <dbReference type="EMBL" id="ANF29737.1"/>
    </source>
</evidence>
<keyword evidence="3" id="KW-1185">Reference proteome</keyword>
<dbReference type="KEGG" id="vg:27924313"/>
<name>A0A172WZE9_9ABAC</name>
<dbReference type="InterPro" id="IPR012677">
    <property type="entry name" value="Nucleotide-bd_a/b_plait_sf"/>
</dbReference>
<sequence length="350" mass="40479">MTTTAATTATSAITRSRKRRGPSLVEEHDQFGDGENKRPAMAVPKEKNRDELCYDDDNAESLGYCRLDEISYYQSLKLKFNPNQTTTKNFILKVNSAANAIVEQVRQYNSVDDKHYFNTVRDVLVLIENARVTLTDANKKARYDNVLKIKNATELHSCNRIVESLFYISGQLGAEIKQLQLSIGNFLAVRTDIDFSEMYNPRIVSHQFIPRLAESMYEQMIAENTKKIVKRPTTMNRLQIDWPLPLPEEESMTREQIAEQIIRPNFSKYGEIKFIYVCPMNKTRAIVEYATFESVQNAMDAIKNDGSIRFSVKEFLISHYYNNSLFETINEKINNIQQNLNELKNNMYKT</sequence>
<proteinExistence type="predicted"/>
<dbReference type="RefSeq" id="YP_009255346.1">
    <property type="nucleotide sequence ID" value="NC_030240.1"/>
</dbReference>
<feature type="compositionally biased region" description="Basic and acidic residues" evidence="1">
    <location>
        <begin position="25"/>
        <end position="40"/>
    </location>
</feature>
<feature type="compositionally biased region" description="Low complexity" evidence="1">
    <location>
        <begin position="1"/>
        <end position="14"/>
    </location>
</feature>
<evidence type="ECO:0000313" key="3">
    <source>
        <dbReference type="Proteomes" id="UP000203996"/>
    </source>
</evidence>
<dbReference type="Gene3D" id="3.30.70.330">
    <property type="match status" value="1"/>
</dbReference>
<dbReference type="Proteomes" id="UP000203996">
    <property type="component" value="Segment"/>
</dbReference>
<dbReference type="GO" id="GO:0003676">
    <property type="term" value="F:nucleic acid binding"/>
    <property type="evidence" value="ECO:0007669"/>
    <property type="project" value="InterPro"/>
</dbReference>
<gene>
    <name evidence="2" type="primary">djbp</name>
    <name evidence="2" type="ORF">CapoNPV_089</name>
</gene>
<dbReference type="GeneID" id="27924313"/>
<evidence type="ECO:0000256" key="1">
    <source>
        <dbReference type="SAM" id="MobiDB-lite"/>
    </source>
</evidence>
<dbReference type="InterPro" id="IPR035979">
    <property type="entry name" value="RBD_domain_sf"/>
</dbReference>
<dbReference type="OrthoDB" id="6023at10239"/>
<protein>
    <submittedName>
        <fullName evidence="2">Djbp</fullName>
    </submittedName>
</protein>
<organism evidence="2 3">
    <name type="scientific">Catopsilia pomona nucleopolyhedrovirus</name>
    <dbReference type="NCBI Taxonomy" id="1850906"/>
    <lineage>
        <taxon>Viruses</taxon>
        <taxon>Viruses incertae sedis</taxon>
        <taxon>Naldaviricetes</taxon>
        <taxon>Lefavirales</taxon>
        <taxon>Baculoviridae</taxon>
        <taxon>Alphabaculovirus</taxon>
        <taxon>Alphabaculovirus capomonae</taxon>
    </lineage>
</organism>
<reference evidence="2 3" key="1">
    <citation type="journal article" date="2016" name="PLoS ONE">
        <title>Genome Sequencing and Analysis of Catopsilia pomona nucleopolyhedrovirus: A Distinct Species in Group I Alphabaculovirus.</title>
        <authorList>
            <person name="Wang J."/>
            <person name="Zhu Z."/>
            <person name="Zhang L."/>
            <person name="Hou D."/>
            <person name="Wang M."/>
            <person name="Arif B."/>
            <person name="Kou Z."/>
            <person name="Wang H."/>
            <person name="Deng F."/>
            <person name="Hu Z."/>
        </authorList>
    </citation>
    <scope>NUCLEOTIDE SEQUENCE [LARGE SCALE GENOMIC DNA]</scope>
    <source>
        <strain evidence="2">416</strain>
    </source>
</reference>
<dbReference type="EMBL" id="KU565883">
    <property type="protein sequence ID" value="ANF29737.1"/>
    <property type="molecule type" value="Genomic_DNA"/>
</dbReference>
<feature type="region of interest" description="Disordered" evidence="1">
    <location>
        <begin position="1"/>
        <end position="40"/>
    </location>
</feature>